<evidence type="ECO:0000313" key="3">
    <source>
        <dbReference type="EMBL" id="MCQ1059050.1"/>
    </source>
</evidence>
<keyword evidence="1" id="KW-1133">Transmembrane helix</keyword>
<keyword evidence="4" id="KW-1185">Reference proteome</keyword>
<reference evidence="3 4" key="1">
    <citation type="submission" date="2022-07" db="EMBL/GenBank/DDBJ databases">
        <title>Photobacterium pectinilyticum sp. nov., a marine bacterium isolated from surface seawater of Qingdao offshore.</title>
        <authorList>
            <person name="Wang X."/>
        </authorList>
    </citation>
    <scope>NUCLEOTIDE SEQUENCE [LARGE SCALE GENOMIC DNA]</scope>
    <source>
        <strain evidence="3 4">ZSDE20</strain>
    </source>
</reference>
<feature type="transmembrane region" description="Helical" evidence="1">
    <location>
        <begin position="9"/>
        <end position="30"/>
    </location>
</feature>
<accession>A0ABT1N2W8</accession>
<dbReference type="RefSeq" id="WP_255043081.1">
    <property type="nucleotide sequence ID" value="NZ_JANEYT010000029.1"/>
</dbReference>
<keyword evidence="1" id="KW-0812">Transmembrane</keyword>
<feature type="transmembrane region" description="Helical" evidence="1">
    <location>
        <begin position="42"/>
        <end position="63"/>
    </location>
</feature>
<name>A0ABT1N2W8_9GAMM</name>
<gene>
    <name evidence="3" type="ORF">NHN17_13395</name>
</gene>
<dbReference type="EMBL" id="JANEYT010000029">
    <property type="protein sequence ID" value="MCQ1059050.1"/>
    <property type="molecule type" value="Genomic_DNA"/>
</dbReference>
<organism evidence="3 4">
    <name type="scientific">Photobacterium pectinilyticum</name>
    <dbReference type="NCBI Taxonomy" id="2906793"/>
    <lineage>
        <taxon>Bacteria</taxon>
        <taxon>Pseudomonadati</taxon>
        <taxon>Pseudomonadota</taxon>
        <taxon>Gammaproteobacteria</taxon>
        <taxon>Vibrionales</taxon>
        <taxon>Vibrionaceae</taxon>
        <taxon>Photobacterium</taxon>
    </lineage>
</organism>
<evidence type="ECO:0000259" key="2">
    <source>
        <dbReference type="Pfam" id="PF07331"/>
    </source>
</evidence>
<comment type="caution">
    <text evidence="3">The sequence shown here is derived from an EMBL/GenBank/DDBJ whole genome shotgun (WGS) entry which is preliminary data.</text>
</comment>
<protein>
    <submittedName>
        <fullName evidence="3">Tripartite tricarboxylate transporter TctB family protein</fullName>
    </submittedName>
</protein>
<feature type="transmembrane region" description="Helical" evidence="1">
    <location>
        <begin position="125"/>
        <end position="145"/>
    </location>
</feature>
<sequence>MKRYLNTKIIIPFITLMLGVIWVYFGITQFGFWKGTSPGSGFFPAIVGVLISLLSISTLYYGFSEKLAEYNKTSFYPVIGMLIAIAFAFMFGFFPSLFLFVLLWLKIVESKSLSKCAVIAATNTAALYCIFSLWLSVPFPIGLAVEMMWGY</sequence>
<keyword evidence="1" id="KW-0472">Membrane</keyword>
<evidence type="ECO:0000256" key="1">
    <source>
        <dbReference type="SAM" id="Phobius"/>
    </source>
</evidence>
<dbReference type="Pfam" id="PF07331">
    <property type="entry name" value="TctB"/>
    <property type="match status" value="1"/>
</dbReference>
<feature type="transmembrane region" description="Helical" evidence="1">
    <location>
        <begin position="75"/>
        <end position="105"/>
    </location>
</feature>
<evidence type="ECO:0000313" key="4">
    <source>
        <dbReference type="Proteomes" id="UP001524460"/>
    </source>
</evidence>
<dbReference type="InterPro" id="IPR009936">
    <property type="entry name" value="DUF1468"/>
</dbReference>
<proteinExistence type="predicted"/>
<dbReference type="Proteomes" id="UP001524460">
    <property type="component" value="Unassembled WGS sequence"/>
</dbReference>
<feature type="domain" description="DUF1468" evidence="2">
    <location>
        <begin position="10"/>
        <end position="140"/>
    </location>
</feature>